<dbReference type="Pfam" id="PF01047">
    <property type="entry name" value="MarR"/>
    <property type="match status" value="1"/>
</dbReference>
<dbReference type="RefSeq" id="WP_211362241.1">
    <property type="nucleotide sequence ID" value="NZ_VFPH01000002.1"/>
</dbReference>
<sequence>MVADELRAAIQRSTLRFIAGVVLHNHAVAQRVGLGASDSQLISLLNLHGPLTPGRLADMTGLTTGTVTGVIDRLERAGFVRRERDTTDRRKVLVTPVPEAMATLADHYRHHGELLEAVLSTRDETQLRVIAAFLADLTDPDAGALVAPPPSAGGRGSGTGSSNGS</sequence>
<dbReference type="GO" id="GO:0003677">
    <property type="term" value="F:DNA binding"/>
    <property type="evidence" value="ECO:0007669"/>
    <property type="project" value="UniProtKB-KW"/>
</dbReference>
<keyword evidence="4" id="KW-1185">Reference proteome</keyword>
<evidence type="ECO:0000256" key="1">
    <source>
        <dbReference type="SAM" id="MobiDB-lite"/>
    </source>
</evidence>
<dbReference type="PROSITE" id="PS50995">
    <property type="entry name" value="HTH_MARR_2"/>
    <property type="match status" value="1"/>
</dbReference>
<dbReference type="PANTHER" id="PTHR33164">
    <property type="entry name" value="TRANSCRIPTIONAL REGULATOR, MARR FAMILY"/>
    <property type="match status" value="1"/>
</dbReference>
<dbReference type="EMBL" id="VFPH01000002">
    <property type="protein sequence ID" value="TQM38402.1"/>
    <property type="molecule type" value="Genomic_DNA"/>
</dbReference>
<dbReference type="SUPFAM" id="SSF46785">
    <property type="entry name" value="Winged helix' DNA-binding domain"/>
    <property type="match status" value="1"/>
</dbReference>
<reference evidence="3 4" key="1">
    <citation type="submission" date="2019-06" db="EMBL/GenBank/DDBJ databases">
        <title>Sequencing the genomes of 1000 actinobacteria strains.</title>
        <authorList>
            <person name="Klenk H.-P."/>
        </authorList>
    </citation>
    <scope>NUCLEOTIDE SEQUENCE [LARGE SCALE GENOMIC DNA]</scope>
    <source>
        <strain evidence="3 4">DSM 45511</strain>
    </source>
</reference>
<feature type="region of interest" description="Disordered" evidence="1">
    <location>
        <begin position="141"/>
        <end position="165"/>
    </location>
</feature>
<dbReference type="InterPro" id="IPR039422">
    <property type="entry name" value="MarR/SlyA-like"/>
</dbReference>
<dbReference type="Gene3D" id="1.10.10.10">
    <property type="entry name" value="Winged helix-like DNA-binding domain superfamily/Winged helix DNA-binding domain"/>
    <property type="match status" value="1"/>
</dbReference>
<accession>A0A543FX43</accession>
<dbReference type="InterPro" id="IPR036388">
    <property type="entry name" value="WH-like_DNA-bd_sf"/>
</dbReference>
<name>A0A543FX43_9PSEU</name>
<organism evidence="3 4">
    <name type="scientific">Pseudonocardia cypriaca</name>
    <dbReference type="NCBI Taxonomy" id="882449"/>
    <lineage>
        <taxon>Bacteria</taxon>
        <taxon>Bacillati</taxon>
        <taxon>Actinomycetota</taxon>
        <taxon>Actinomycetes</taxon>
        <taxon>Pseudonocardiales</taxon>
        <taxon>Pseudonocardiaceae</taxon>
        <taxon>Pseudonocardia</taxon>
    </lineage>
</organism>
<keyword evidence="3" id="KW-0238">DNA-binding</keyword>
<evidence type="ECO:0000313" key="3">
    <source>
        <dbReference type="EMBL" id="TQM38402.1"/>
    </source>
</evidence>
<dbReference type="AlphaFoldDB" id="A0A543FX43"/>
<evidence type="ECO:0000259" key="2">
    <source>
        <dbReference type="PROSITE" id="PS50995"/>
    </source>
</evidence>
<dbReference type="GO" id="GO:0006950">
    <property type="term" value="P:response to stress"/>
    <property type="evidence" value="ECO:0007669"/>
    <property type="project" value="TreeGrafter"/>
</dbReference>
<dbReference type="InterPro" id="IPR000835">
    <property type="entry name" value="HTH_MarR-typ"/>
</dbReference>
<dbReference type="PANTHER" id="PTHR33164:SF106">
    <property type="entry name" value="TRANSCRIPTIONAL REGULATORY PROTEIN"/>
    <property type="match status" value="1"/>
</dbReference>
<protein>
    <submittedName>
        <fullName evidence="3">DNA-binding MarR family transcriptional regulator</fullName>
    </submittedName>
</protein>
<dbReference type="GO" id="GO:0003700">
    <property type="term" value="F:DNA-binding transcription factor activity"/>
    <property type="evidence" value="ECO:0007669"/>
    <property type="project" value="InterPro"/>
</dbReference>
<dbReference type="PRINTS" id="PR00598">
    <property type="entry name" value="HTHMARR"/>
</dbReference>
<feature type="compositionally biased region" description="Gly residues" evidence="1">
    <location>
        <begin position="153"/>
        <end position="165"/>
    </location>
</feature>
<gene>
    <name evidence="3" type="ORF">FB388_5635</name>
</gene>
<proteinExistence type="predicted"/>
<evidence type="ECO:0000313" key="4">
    <source>
        <dbReference type="Proteomes" id="UP000319818"/>
    </source>
</evidence>
<comment type="caution">
    <text evidence="3">The sequence shown here is derived from an EMBL/GenBank/DDBJ whole genome shotgun (WGS) entry which is preliminary data.</text>
</comment>
<feature type="domain" description="HTH marR-type" evidence="2">
    <location>
        <begin position="1"/>
        <end position="139"/>
    </location>
</feature>
<dbReference type="SMART" id="SM00347">
    <property type="entry name" value="HTH_MARR"/>
    <property type="match status" value="1"/>
</dbReference>
<dbReference type="InterPro" id="IPR036390">
    <property type="entry name" value="WH_DNA-bd_sf"/>
</dbReference>
<dbReference type="Proteomes" id="UP000319818">
    <property type="component" value="Unassembled WGS sequence"/>
</dbReference>